<sequence length="67" mass="7341">MASELFVFVGLVVCLGGKVNEITKIDMKGTCKFAVSHSQKLCKIGETIGFGETCITVYVNGNWMFVF</sequence>
<reference evidence="2" key="1">
    <citation type="journal article" date="2019" name="Int. J. Syst. Evol. Microbiol.">
        <title>The Global Catalogue of Microorganisms (GCM) 10K type strain sequencing project: providing services to taxonomists for standard genome sequencing and annotation.</title>
        <authorList>
            <consortium name="The Broad Institute Genomics Platform"/>
            <consortium name="The Broad Institute Genome Sequencing Center for Infectious Disease"/>
            <person name="Wu L."/>
            <person name="Ma J."/>
        </authorList>
    </citation>
    <scope>NUCLEOTIDE SEQUENCE [LARGE SCALE GENOMIC DNA]</scope>
    <source>
        <strain evidence="2">KCTC 12861</strain>
    </source>
</reference>
<gene>
    <name evidence="1" type="ORF">GCM10007094_43260</name>
</gene>
<evidence type="ECO:0000313" key="1">
    <source>
        <dbReference type="EMBL" id="GHB49372.1"/>
    </source>
</evidence>
<protein>
    <submittedName>
        <fullName evidence="1">Uncharacterized protein</fullName>
    </submittedName>
</protein>
<dbReference type="EMBL" id="BMXE01000012">
    <property type="protein sequence ID" value="GHB49372.1"/>
    <property type="molecule type" value="Genomic_DNA"/>
</dbReference>
<organism evidence="1 2">
    <name type="scientific">Pseudovibrio japonicus</name>
    <dbReference type="NCBI Taxonomy" id="366534"/>
    <lineage>
        <taxon>Bacteria</taxon>
        <taxon>Pseudomonadati</taxon>
        <taxon>Pseudomonadota</taxon>
        <taxon>Alphaproteobacteria</taxon>
        <taxon>Hyphomicrobiales</taxon>
        <taxon>Stappiaceae</taxon>
        <taxon>Pseudovibrio</taxon>
    </lineage>
</organism>
<proteinExistence type="predicted"/>
<accession>A0ABQ3EVS7</accession>
<evidence type="ECO:0000313" key="2">
    <source>
        <dbReference type="Proteomes" id="UP000637980"/>
    </source>
</evidence>
<dbReference type="Proteomes" id="UP000637980">
    <property type="component" value="Unassembled WGS sequence"/>
</dbReference>
<keyword evidence="2" id="KW-1185">Reference proteome</keyword>
<comment type="caution">
    <text evidence="1">The sequence shown here is derived from an EMBL/GenBank/DDBJ whole genome shotgun (WGS) entry which is preliminary data.</text>
</comment>
<name>A0ABQ3EVS7_9HYPH</name>